<sequence>MFALVSFVKQDRKVKLDSKFKVDKPVYDVEVDFYYDFEKDNSKKVRFETKNKVTQTSFDSKNKVEVFSEKYELNLEGRGNPKPVDGTFTTKFSLLLPTGRQFGGDFKRESSTKDEKKFGKMVTSLYDKQPGGKQRSVQWTGELKNGDFKAKLFDAVHNVKYSDLDGKTVVFDVTMKHVPAGNYKSAAGSVKVSGSLLPQVAEVSVVVDEYCEHHAKYHVDGKYGSDFTAALVGGYHTGGHGKPASHELKVDLTAPSYKLGVASNGKYLQPEADDGVYEFDYAGSVDYNGKSASVSTQAKGNCNRGNGKLNLNLPNVDPIAAEGSYTYDAKDDGQFHTNSALKVSYGAGKNFEYTGSAKVPSADDIQVHATLKSEFENVRSVDVSFKHAKSSDSAYNTKMLVTADGKKFSVENAIVMSETNPSVDFTLVYPEKTVKVSGSYKSLGHSAFKADAKVQNLANFDMEANVEANFDSYQTFYVKLYGDAPMLNTNKFSVEVNAKPGSNGKGVNFRASEGGKDILSGFADYSVKEQGKAMVIEGQGNVKLYDKQQTATFKLIREKLSESGFSATLTASVGKISLHHESRVQPNDFRIKTNVCDEKKKCTKLELSSKLERASGSFKHEALVSLEVQQMGYEHEFGLSAKTSANGLNFDHTTDMQLKQKNQPKYQYLFYVHPTSAGASLVLPTRTIAVEGVLNLPKEKFGLFDGSVSFYLDKKNEPDNKATFAVRGET</sequence>
<reference evidence="2" key="1">
    <citation type="submission" date="2013-09" db="EMBL/GenBank/DDBJ databases">
        <title>The Genome Sequence of Anopheles maculatus species B.</title>
        <authorList>
            <consortium name="The Broad Institute Genomics Platform"/>
            <person name="Neafsey D.E."/>
            <person name="Besansky N."/>
            <person name="Howell P."/>
            <person name="Walton C."/>
            <person name="Young S.K."/>
            <person name="Zeng Q."/>
            <person name="Gargeya S."/>
            <person name="Fitzgerald M."/>
            <person name="Haas B."/>
            <person name="Abouelleil A."/>
            <person name="Allen A.W."/>
            <person name="Alvarado L."/>
            <person name="Arachchi H.M."/>
            <person name="Berlin A.M."/>
            <person name="Chapman S.B."/>
            <person name="Gainer-Dewar J."/>
            <person name="Goldberg J."/>
            <person name="Griggs A."/>
            <person name="Gujja S."/>
            <person name="Hansen M."/>
            <person name="Howarth C."/>
            <person name="Imamovic A."/>
            <person name="Ireland A."/>
            <person name="Larimer J."/>
            <person name="McCowan C."/>
            <person name="Murphy C."/>
            <person name="Pearson M."/>
            <person name="Poon T.W."/>
            <person name="Priest M."/>
            <person name="Roberts A."/>
            <person name="Saif S."/>
            <person name="Shea T."/>
            <person name="Sisk P."/>
            <person name="Sykes S."/>
            <person name="Wortman J."/>
            <person name="Nusbaum C."/>
            <person name="Birren B."/>
        </authorList>
    </citation>
    <scope>NUCLEOTIDE SEQUENCE [LARGE SCALE GENOMIC DNA]</scope>
    <source>
        <strain evidence="2">maculatus3</strain>
    </source>
</reference>
<keyword evidence="2" id="KW-1185">Reference proteome</keyword>
<accession>A0A182S8Q8</accession>
<evidence type="ECO:0000313" key="1">
    <source>
        <dbReference type="EnsemblMetazoa" id="AMAM001927-PA"/>
    </source>
</evidence>
<dbReference type="AlphaFoldDB" id="A0A182S8Q8"/>
<name>A0A182S8Q8_9DIPT</name>
<dbReference type="VEuPathDB" id="VectorBase:AMAM001927"/>
<dbReference type="EnsemblMetazoa" id="AMAM001927-RA">
    <property type="protein sequence ID" value="AMAM001927-PA"/>
    <property type="gene ID" value="AMAM001927"/>
</dbReference>
<protein>
    <submittedName>
        <fullName evidence="1">Uncharacterized protein</fullName>
    </submittedName>
</protein>
<organism evidence="1 2">
    <name type="scientific">Anopheles maculatus</name>
    <dbReference type="NCBI Taxonomy" id="74869"/>
    <lineage>
        <taxon>Eukaryota</taxon>
        <taxon>Metazoa</taxon>
        <taxon>Ecdysozoa</taxon>
        <taxon>Arthropoda</taxon>
        <taxon>Hexapoda</taxon>
        <taxon>Insecta</taxon>
        <taxon>Pterygota</taxon>
        <taxon>Neoptera</taxon>
        <taxon>Endopterygota</taxon>
        <taxon>Diptera</taxon>
        <taxon>Nematocera</taxon>
        <taxon>Culicoidea</taxon>
        <taxon>Culicidae</taxon>
        <taxon>Anophelinae</taxon>
        <taxon>Anopheles</taxon>
        <taxon>Anopheles maculatus group</taxon>
    </lineage>
</organism>
<evidence type="ECO:0000313" key="2">
    <source>
        <dbReference type="Proteomes" id="UP000075901"/>
    </source>
</evidence>
<proteinExistence type="predicted"/>
<reference evidence="1" key="2">
    <citation type="submission" date="2020-05" db="UniProtKB">
        <authorList>
            <consortium name="EnsemblMetazoa"/>
        </authorList>
    </citation>
    <scope>IDENTIFICATION</scope>
    <source>
        <strain evidence="1">maculatus3</strain>
    </source>
</reference>
<dbReference type="Proteomes" id="UP000075901">
    <property type="component" value="Unassembled WGS sequence"/>
</dbReference>